<proteinExistence type="predicted"/>
<reference evidence="2 3" key="1">
    <citation type="submission" date="2014-03" db="EMBL/GenBank/DDBJ databases">
        <authorList>
            <person name="Sibley D."/>
            <person name="Venepally P."/>
            <person name="Karamycheva S."/>
            <person name="Hadjithomas M."/>
            <person name="Khan A."/>
            <person name="Brunk B."/>
            <person name="Roos D."/>
            <person name="Caler E."/>
            <person name="Lorenzi H."/>
        </authorList>
    </citation>
    <scope>NUCLEOTIDE SEQUENCE [LARGE SCALE GENOMIC DNA]</scope>
    <source>
        <strain evidence="3">p89</strain>
    </source>
</reference>
<dbReference type="AlphaFoldDB" id="A0A086KDF2"/>
<evidence type="ECO:0000313" key="2">
    <source>
        <dbReference type="EMBL" id="KFG42420.1"/>
    </source>
</evidence>
<keyword evidence="1" id="KW-0175">Coiled coil</keyword>
<dbReference type="EMBL" id="AEYI02001021">
    <property type="protein sequence ID" value="KFG42420.1"/>
    <property type="molecule type" value="Genomic_DNA"/>
</dbReference>
<dbReference type="Proteomes" id="UP000028828">
    <property type="component" value="Unassembled WGS sequence"/>
</dbReference>
<evidence type="ECO:0000313" key="3">
    <source>
        <dbReference type="Proteomes" id="UP000028828"/>
    </source>
</evidence>
<feature type="coiled-coil region" evidence="1">
    <location>
        <begin position="39"/>
        <end position="87"/>
    </location>
</feature>
<organism evidence="2 3">
    <name type="scientific">Toxoplasma gondii p89</name>
    <dbReference type="NCBI Taxonomy" id="943119"/>
    <lineage>
        <taxon>Eukaryota</taxon>
        <taxon>Sar</taxon>
        <taxon>Alveolata</taxon>
        <taxon>Apicomplexa</taxon>
        <taxon>Conoidasida</taxon>
        <taxon>Coccidia</taxon>
        <taxon>Eucoccidiorida</taxon>
        <taxon>Eimeriorina</taxon>
        <taxon>Sarcocystidae</taxon>
        <taxon>Toxoplasma</taxon>
    </lineage>
</organism>
<comment type="caution">
    <text evidence="2">The sequence shown here is derived from an EMBL/GenBank/DDBJ whole genome shotgun (WGS) entry which is preliminary data.</text>
</comment>
<name>A0A086KDF2_TOXGO</name>
<dbReference type="VEuPathDB" id="ToxoDB:TGP89_227070"/>
<dbReference type="OrthoDB" id="330366at2759"/>
<evidence type="ECO:0000256" key="1">
    <source>
        <dbReference type="SAM" id="Coils"/>
    </source>
</evidence>
<sequence>MSADMSQSDAFREMLARLNELEAVKRLLDYDVQTELLRKRENEDLCSSTEQEVADLESKIAECEKCLRQTTEQIRNHEEARAGIEKSIEHEMLAHASLKQELDETMTAKKHKTEDADRETFRRVCHVKELLHRLGAESGETTAGTTDAEARSGVDKAITLAHAQVDSKNLAAMKGDTLMSLLGAKDDVLLRTGYACFRQAKDSIDKNSELLDAAVVRLHKKCACESVLEEMDVDATVFELTLVDAVLKMELPESLRVSGEQLGRAEILRRLIGTENEWLCENPARLLGQAYLQKVLEEDR</sequence>
<protein>
    <submittedName>
        <fullName evidence="2">Uncharacterized protein</fullName>
    </submittedName>
</protein>
<accession>A0A086KDF2</accession>
<gene>
    <name evidence="2" type="ORF">TGP89_227070</name>
</gene>